<evidence type="ECO:0000313" key="3">
    <source>
        <dbReference type="Proteomes" id="UP000215453"/>
    </source>
</evidence>
<dbReference type="Proteomes" id="UP000215453">
    <property type="component" value="Chromosome 6"/>
</dbReference>
<sequence>MLPKQLFFAAMAFTSLVPEVVAYEYEGGDLWCYSTPPKNKRGIYGSKVVPCAPLNAQDPDDDRSFCSRQCAILCPKCPASSAGPLFVGCLVSTVPGNSHLTRCFCGGPVGKKNPPGCQ</sequence>
<evidence type="ECO:0008006" key="4">
    <source>
        <dbReference type="Google" id="ProtNLM"/>
    </source>
</evidence>
<name>A0A1Y6LNY2_ZYMTR</name>
<gene>
    <name evidence="2" type="ORF">ZT1A5_G6610</name>
</gene>
<keyword evidence="1" id="KW-0732">Signal</keyword>
<organism evidence="2 3">
    <name type="scientific">Zymoseptoria tritici ST99CH_1A5</name>
    <dbReference type="NCBI Taxonomy" id="1276529"/>
    <lineage>
        <taxon>Eukaryota</taxon>
        <taxon>Fungi</taxon>
        <taxon>Dikarya</taxon>
        <taxon>Ascomycota</taxon>
        <taxon>Pezizomycotina</taxon>
        <taxon>Dothideomycetes</taxon>
        <taxon>Dothideomycetidae</taxon>
        <taxon>Mycosphaerellales</taxon>
        <taxon>Mycosphaerellaceae</taxon>
        <taxon>Zymoseptoria</taxon>
    </lineage>
</organism>
<feature type="chain" id="PRO_5011010773" description="4Fe-4S ferredoxin-type domain-containing protein" evidence="1">
    <location>
        <begin position="23"/>
        <end position="118"/>
    </location>
</feature>
<dbReference type="EMBL" id="LT882681">
    <property type="protein sequence ID" value="SMY25168.1"/>
    <property type="molecule type" value="Genomic_DNA"/>
</dbReference>
<reference evidence="2 3" key="1">
    <citation type="submission" date="2016-10" db="EMBL/GenBank/DDBJ databases">
        <authorList>
            <person name="Varghese N."/>
        </authorList>
    </citation>
    <scope>NUCLEOTIDE SEQUENCE [LARGE SCALE GENOMIC DNA]</scope>
</reference>
<evidence type="ECO:0000256" key="1">
    <source>
        <dbReference type="SAM" id="SignalP"/>
    </source>
</evidence>
<feature type="signal peptide" evidence="1">
    <location>
        <begin position="1"/>
        <end position="22"/>
    </location>
</feature>
<evidence type="ECO:0000313" key="2">
    <source>
        <dbReference type="EMBL" id="SMY25168.1"/>
    </source>
</evidence>
<accession>A0A1Y6LNY2</accession>
<dbReference type="AlphaFoldDB" id="A0A1Y6LNY2"/>
<proteinExistence type="predicted"/>
<protein>
    <recommendedName>
        <fullName evidence="4">4Fe-4S ferredoxin-type domain-containing protein</fullName>
    </recommendedName>
</protein>